<dbReference type="Proteomes" id="UP000004277">
    <property type="component" value="Unassembled WGS sequence"/>
</dbReference>
<organism evidence="1 2">
    <name type="scientific">Imbroritus primus</name>
    <dbReference type="NCBI Taxonomy" id="3058603"/>
    <lineage>
        <taxon>Bacteria</taxon>
        <taxon>Pseudomonadati</taxon>
        <taxon>Pseudomonadota</taxon>
        <taxon>Betaproteobacteria</taxon>
        <taxon>Burkholderiales</taxon>
        <taxon>Burkholderiaceae</taxon>
        <taxon>Imbroritus</taxon>
    </lineage>
</organism>
<keyword evidence="2" id="KW-1185">Reference proteome</keyword>
<comment type="caution">
    <text evidence="1">The sequence shown here is derived from an EMBL/GenBank/DDBJ whole genome shotgun (WGS) entry which is preliminary data.</text>
</comment>
<gene>
    <name evidence="1" type="ORF">MW7_008030</name>
</gene>
<dbReference type="EMBL" id="AKCV02000015">
    <property type="protein sequence ID" value="TMS58651.1"/>
    <property type="molecule type" value="Genomic_DNA"/>
</dbReference>
<proteinExistence type="predicted"/>
<sequence length="244" mass="25648">MDTTFWIIATFVLAGIVKGVSGMGLPTVAMGVLGLVMPPVAAASLMLVPSFVTNVWQLWSGAHLASLWRRLWLMMAGIFAGTVAGAALLADGQAGWTTPALGAALVVYASYTLLARPLHVPARLEPWLSPLMGVATGIITGGTGVLVVPAVPYLQSLGLQRDDLVQALGLSFTVSTVALAAGLVWHGAFDAARLGWSAVAVVPALLGMWLGQMLRSRISPPLFRRGFLLCLLVLGGELLLRAWR</sequence>
<evidence type="ECO:0000313" key="2">
    <source>
        <dbReference type="Proteomes" id="UP000004277"/>
    </source>
</evidence>
<accession>A0ACD3SQW3</accession>
<name>A0ACD3SQW3_9BURK</name>
<evidence type="ECO:0000313" key="1">
    <source>
        <dbReference type="EMBL" id="TMS58651.1"/>
    </source>
</evidence>
<reference evidence="1" key="1">
    <citation type="submission" date="2019-05" db="EMBL/GenBank/DDBJ databases">
        <title>Revised genome assembly of Burkholderiaceae (previously Ralstonia) sp. PBA.</title>
        <authorList>
            <person name="Gan H.M."/>
        </authorList>
    </citation>
    <scope>NUCLEOTIDE SEQUENCE</scope>
    <source>
        <strain evidence="1">PBA</strain>
    </source>
</reference>
<protein>
    <submittedName>
        <fullName evidence="1">Sulfite exporter TauE/SafE family protein</fullName>
    </submittedName>
</protein>